<accession>A0A445BLK5</accession>
<dbReference type="Proteomes" id="UP000289738">
    <property type="component" value="Chromosome A09"/>
</dbReference>
<gene>
    <name evidence="2" type="ORF">Ahy_A09g045108</name>
</gene>
<dbReference type="STRING" id="3818.A0A445BLK5"/>
<dbReference type="AlphaFoldDB" id="A0A445BLK5"/>
<organism evidence="2 3">
    <name type="scientific">Arachis hypogaea</name>
    <name type="common">Peanut</name>
    <dbReference type="NCBI Taxonomy" id="3818"/>
    <lineage>
        <taxon>Eukaryota</taxon>
        <taxon>Viridiplantae</taxon>
        <taxon>Streptophyta</taxon>
        <taxon>Embryophyta</taxon>
        <taxon>Tracheophyta</taxon>
        <taxon>Spermatophyta</taxon>
        <taxon>Magnoliopsida</taxon>
        <taxon>eudicotyledons</taxon>
        <taxon>Gunneridae</taxon>
        <taxon>Pentapetalae</taxon>
        <taxon>rosids</taxon>
        <taxon>fabids</taxon>
        <taxon>Fabales</taxon>
        <taxon>Fabaceae</taxon>
        <taxon>Papilionoideae</taxon>
        <taxon>50 kb inversion clade</taxon>
        <taxon>dalbergioids sensu lato</taxon>
        <taxon>Dalbergieae</taxon>
        <taxon>Pterocarpus clade</taxon>
        <taxon>Arachis</taxon>
    </lineage>
</organism>
<proteinExistence type="predicted"/>
<feature type="domain" description="Retrotransposon gag" evidence="1">
    <location>
        <begin position="8"/>
        <end position="74"/>
    </location>
</feature>
<name>A0A445BLK5_ARAHY</name>
<evidence type="ECO:0000313" key="2">
    <source>
        <dbReference type="EMBL" id="RYR39552.1"/>
    </source>
</evidence>
<dbReference type="InterPro" id="IPR005162">
    <property type="entry name" value="Retrotrans_gag_dom"/>
</dbReference>
<dbReference type="Pfam" id="PF03732">
    <property type="entry name" value="Retrotrans_gag"/>
    <property type="match status" value="1"/>
</dbReference>
<reference evidence="2 3" key="1">
    <citation type="submission" date="2019-01" db="EMBL/GenBank/DDBJ databases">
        <title>Sequencing of cultivated peanut Arachis hypogaea provides insights into genome evolution and oil improvement.</title>
        <authorList>
            <person name="Chen X."/>
        </authorList>
    </citation>
    <scope>NUCLEOTIDE SEQUENCE [LARGE SCALE GENOMIC DNA]</scope>
    <source>
        <strain evidence="3">cv. Fuhuasheng</strain>
        <tissue evidence="2">Leaves</tissue>
    </source>
</reference>
<protein>
    <recommendedName>
        <fullName evidence="1">Retrotransposon gag domain-containing protein</fullName>
    </recommendedName>
</protein>
<keyword evidence="3" id="KW-1185">Reference proteome</keyword>
<evidence type="ECO:0000313" key="3">
    <source>
        <dbReference type="Proteomes" id="UP000289738"/>
    </source>
</evidence>
<comment type="caution">
    <text evidence="2">The sequence shown here is derived from an EMBL/GenBank/DDBJ whole genome shotgun (WGS) entry which is preliminary data.</text>
</comment>
<evidence type="ECO:0000259" key="1">
    <source>
        <dbReference type="Pfam" id="PF03732"/>
    </source>
</evidence>
<sequence>MWERLEPMADWLAISTALQIQFGPSYFENPREELLKLKQSTTVNAYFESFNDLAARAYGLDDALLLDCFVGGLHPELKREVKARSPISLLQAVSLVKLFEEKFLPHTQRWVEPFHLSYNAMAGIPARRSIRFLGLVHGRDIRVLMDGGSSDNFIHQALV</sequence>
<dbReference type="EMBL" id="SDMP01000009">
    <property type="protein sequence ID" value="RYR39552.1"/>
    <property type="molecule type" value="Genomic_DNA"/>
</dbReference>